<comment type="caution">
    <text evidence="1">The sequence shown here is derived from an EMBL/GenBank/DDBJ whole genome shotgun (WGS) entry which is preliminary data.</text>
</comment>
<accession>A0ABQ5ETP0</accession>
<evidence type="ECO:0000313" key="1">
    <source>
        <dbReference type="EMBL" id="GJT54355.1"/>
    </source>
</evidence>
<name>A0ABQ5ETP0_9ASTR</name>
<dbReference type="EMBL" id="BQNB010016664">
    <property type="protein sequence ID" value="GJT54355.1"/>
    <property type="molecule type" value="Genomic_DNA"/>
</dbReference>
<gene>
    <name evidence="1" type="ORF">Tco_0989409</name>
</gene>
<proteinExistence type="predicted"/>
<evidence type="ECO:0000313" key="2">
    <source>
        <dbReference type="Proteomes" id="UP001151760"/>
    </source>
</evidence>
<sequence>MWWSGEDGDDGSCGGEGGGAASGVDVVKVVVVNGAVDGGSGGWWRWCGDVGWMPTAEVGGRNGWPENVTGALRNVAAEIVKIL</sequence>
<keyword evidence="2" id="KW-1185">Reference proteome</keyword>
<organism evidence="1 2">
    <name type="scientific">Tanacetum coccineum</name>
    <dbReference type="NCBI Taxonomy" id="301880"/>
    <lineage>
        <taxon>Eukaryota</taxon>
        <taxon>Viridiplantae</taxon>
        <taxon>Streptophyta</taxon>
        <taxon>Embryophyta</taxon>
        <taxon>Tracheophyta</taxon>
        <taxon>Spermatophyta</taxon>
        <taxon>Magnoliopsida</taxon>
        <taxon>eudicotyledons</taxon>
        <taxon>Gunneridae</taxon>
        <taxon>Pentapetalae</taxon>
        <taxon>asterids</taxon>
        <taxon>campanulids</taxon>
        <taxon>Asterales</taxon>
        <taxon>Asteraceae</taxon>
        <taxon>Asteroideae</taxon>
        <taxon>Anthemideae</taxon>
        <taxon>Anthemidinae</taxon>
        <taxon>Tanacetum</taxon>
    </lineage>
</organism>
<protein>
    <submittedName>
        <fullName evidence="1">Uncharacterized protein</fullName>
    </submittedName>
</protein>
<dbReference type="Proteomes" id="UP001151760">
    <property type="component" value="Unassembled WGS sequence"/>
</dbReference>
<reference evidence="1" key="2">
    <citation type="submission" date="2022-01" db="EMBL/GenBank/DDBJ databases">
        <authorList>
            <person name="Yamashiro T."/>
            <person name="Shiraishi A."/>
            <person name="Satake H."/>
            <person name="Nakayama K."/>
        </authorList>
    </citation>
    <scope>NUCLEOTIDE SEQUENCE</scope>
</reference>
<reference evidence="1" key="1">
    <citation type="journal article" date="2022" name="Int. J. Mol. Sci.">
        <title>Draft Genome of Tanacetum Coccineum: Genomic Comparison of Closely Related Tanacetum-Family Plants.</title>
        <authorList>
            <person name="Yamashiro T."/>
            <person name="Shiraishi A."/>
            <person name="Nakayama K."/>
            <person name="Satake H."/>
        </authorList>
    </citation>
    <scope>NUCLEOTIDE SEQUENCE</scope>
</reference>